<accession>A0ABY1VK74</accession>
<evidence type="ECO:0000259" key="3">
    <source>
        <dbReference type="Pfam" id="PF17920"/>
    </source>
</evidence>
<evidence type="ECO:0000313" key="5">
    <source>
        <dbReference type="Proteomes" id="UP000250006"/>
    </source>
</evidence>
<evidence type="ECO:0000259" key="2">
    <source>
        <dbReference type="Pfam" id="PF00440"/>
    </source>
</evidence>
<dbReference type="Pfam" id="PF00440">
    <property type="entry name" value="TetR_N"/>
    <property type="match status" value="1"/>
</dbReference>
<reference evidence="4 5" key="1">
    <citation type="submission" date="2018-06" db="EMBL/GenBank/DDBJ databases">
        <authorList>
            <consortium name="Pathogen Informatics"/>
            <person name="Doyle S."/>
        </authorList>
    </citation>
    <scope>NUCLEOTIDE SEQUENCE [LARGE SCALE GENOMIC DNA]</scope>
    <source>
        <strain evidence="4 5">NCTC11535</strain>
    </source>
</reference>
<protein>
    <submittedName>
        <fullName evidence="4">Bacterial regulatory proteins, tetR family</fullName>
    </submittedName>
</protein>
<dbReference type="InterPro" id="IPR001647">
    <property type="entry name" value="HTH_TetR"/>
</dbReference>
<keyword evidence="5" id="KW-1185">Reference proteome</keyword>
<dbReference type="InterPro" id="IPR009057">
    <property type="entry name" value="Homeodomain-like_sf"/>
</dbReference>
<dbReference type="InterPro" id="IPR041678">
    <property type="entry name" value="TetR_C_16"/>
</dbReference>
<dbReference type="Proteomes" id="UP000250006">
    <property type="component" value="Unassembled WGS sequence"/>
</dbReference>
<dbReference type="Pfam" id="PF17920">
    <property type="entry name" value="TetR_C_16"/>
    <property type="match status" value="1"/>
</dbReference>
<dbReference type="SUPFAM" id="SSF48498">
    <property type="entry name" value="Tetracyclin repressor-like, C-terminal domain"/>
    <property type="match status" value="1"/>
</dbReference>
<evidence type="ECO:0000313" key="4">
    <source>
        <dbReference type="EMBL" id="SPT52499.1"/>
    </source>
</evidence>
<gene>
    <name evidence="4" type="ORF">NCTC11535_00148</name>
</gene>
<evidence type="ECO:0000256" key="1">
    <source>
        <dbReference type="ARBA" id="ARBA00023125"/>
    </source>
</evidence>
<dbReference type="Gene3D" id="1.10.10.60">
    <property type="entry name" value="Homeodomain-like"/>
    <property type="match status" value="1"/>
</dbReference>
<dbReference type="InterPro" id="IPR036271">
    <property type="entry name" value="Tet_transcr_reg_TetR-rel_C_sf"/>
</dbReference>
<dbReference type="SUPFAM" id="SSF46689">
    <property type="entry name" value="Homeodomain-like"/>
    <property type="match status" value="1"/>
</dbReference>
<feature type="domain" description="Tetracyclin repressor-like C-terminal" evidence="3">
    <location>
        <begin position="69"/>
        <end position="174"/>
    </location>
</feature>
<feature type="domain" description="HTH tetR-type" evidence="2">
    <location>
        <begin position="2"/>
        <end position="44"/>
    </location>
</feature>
<name>A0ABY1VK74_9ACTO</name>
<proteinExistence type="predicted"/>
<comment type="caution">
    <text evidence="4">The sequence shown here is derived from an EMBL/GenBank/DDBJ whole genome shotgun (WGS) entry which is preliminary data.</text>
</comment>
<dbReference type="EMBL" id="UAPQ01000001">
    <property type="protein sequence ID" value="SPT52499.1"/>
    <property type="molecule type" value="Genomic_DNA"/>
</dbReference>
<sequence length="191" mass="20070">MVAARKAFGRDGYDTSLRGVARDAGVDPALVHHYFPERAKLFVESVLGSALGEGMDPSLLAGLDKLPPEQRGAELVRLFITQWDKLGADRFAAVIRAALGNSVVLARVRTLIVGALVMPVVARVAPDRAQLRAHLVVSQLIGLGLARWVAKLDAVAGASAEVLVAAVGPTIQRYMTGEIGGQADVEVGAAE</sequence>
<organism evidence="4 5">
    <name type="scientific">Actinomyces bovis</name>
    <dbReference type="NCBI Taxonomy" id="1658"/>
    <lineage>
        <taxon>Bacteria</taxon>
        <taxon>Bacillati</taxon>
        <taxon>Actinomycetota</taxon>
        <taxon>Actinomycetes</taxon>
        <taxon>Actinomycetales</taxon>
        <taxon>Actinomycetaceae</taxon>
        <taxon>Actinomyces</taxon>
    </lineage>
</organism>
<dbReference type="Gene3D" id="1.10.357.10">
    <property type="entry name" value="Tetracycline Repressor, domain 2"/>
    <property type="match status" value="1"/>
</dbReference>
<keyword evidence="1" id="KW-0238">DNA-binding</keyword>